<organism evidence="2 3">
    <name type="scientific">Saccharopolyspora rosea</name>
    <dbReference type="NCBI Taxonomy" id="524884"/>
    <lineage>
        <taxon>Bacteria</taxon>
        <taxon>Bacillati</taxon>
        <taxon>Actinomycetota</taxon>
        <taxon>Actinomycetes</taxon>
        <taxon>Pseudonocardiales</taxon>
        <taxon>Pseudonocardiaceae</taxon>
        <taxon>Saccharopolyspora</taxon>
    </lineage>
</organism>
<keyword evidence="1" id="KW-1133">Transmembrane helix</keyword>
<gene>
    <name evidence="2" type="ORF">ACFQ16_18215</name>
</gene>
<evidence type="ECO:0000256" key="1">
    <source>
        <dbReference type="SAM" id="Phobius"/>
    </source>
</evidence>
<sequence>MIEFVARPAQKGGPPVLSGHAVPAVLVPAALTGPQGWVAPATVLAGAVLLLVALFRRTRATLAKKRRSAQPGTAEWW</sequence>
<comment type="caution">
    <text evidence="2">The sequence shown here is derived from an EMBL/GenBank/DDBJ whole genome shotgun (WGS) entry which is preliminary data.</text>
</comment>
<dbReference type="RefSeq" id="WP_263246972.1">
    <property type="nucleotide sequence ID" value="NZ_BAABLT010000006.1"/>
</dbReference>
<accession>A0ABW3FSY0</accession>
<name>A0ABW3FSY0_9PSEU</name>
<evidence type="ECO:0000313" key="3">
    <source>
        <dbReference type="Proteomes" id="UP001597018"/>
    </source>
</evidence>
<keyword evidence="1" id="KW-0812">Transmembrane</keyword>
<dbReference type="Proteomes" id="UP001597018">
    <property type="component" value="Unassembled WGS sequence"/>
</dbReference>
<feature type="transmembrane region" description="Helical" evidence="1">
    <location>
        <begin position="37"/>
        <end position="55"/>
    </location>
</feature>
<protein>
    <submittedName>
        <fullName evidence="2">Uncharacterized protein</fullName>
    </submittedName>
</protein>
<evidence type="ECO:0000313" key="2">
    <source>
        <dbReference type="EMBL" id="MFD0921684.1"/>
    </source>
</evidence>
<keyword evidence="3" id="KW-1185">Reference proteome</keyword>
<reference evidence="3" key="1">
    <citation type="journal article" date="2019" name="Int. J. Syst. Evol. Microbiol.">
        <title>The Global Catalogue of Microorganisms (GCM) 10K type strain sequencing project: providing services to taxonomists for standard genome sequencing and annotation.</title>
        <authorList>
            <consortium name="The Broad Institute Genomics Platform"/>
            <consortium name="The Broad Institute Genome Sequencing Center for Infectious Disease"/>
            <person name="Wu L."/>
            <person name="Ma J."/>
        </authorList>
    </citation>
    <scope>NUCLEOTIDE SEQUENCE [LARGE SCALE GENOMIC DNA]</scope>
    <source>
        <strain evidence="3">CCUG 56401</strain>
    </source>
</reference>
<proteinExistence type="predicted"/>
<keyword evidence="1" id="KW-0472">Membrane</keyword>
<dbReference type="EMBL" id="JBHTIW010000014">
    <property type="protein sequence ID" value="MFD0921684.1"/>
    <property type="molecule type" value="Genomic_DNA"/>
</dbReference>